<accession>A0ABS9Q647</accession>
<proteinExistence type="predicted"/>
<evidence type="ECO:0000313" key="1">
    <source>
        <dbReference type="EMBL" id="MCG7323347.1"/>
    </source>
</evidence>
<dbReference type="SUPFAM" id="SSF109998">
    <property type="entry name" value="Triger factor/SurA peptide-binding domain-like"/>
    <property type="match status" value="1"/>
</dbReference>
<dbReference type="InterPro" id="IPR027304">
    <property type="entry name" value="Trigger_fact/SurA_dom_sf"/>
</dbReference>
<name>A0ABS9Q647_9MICO</name>
<reference evidence="1 2" key="1">
    <citation type="submission" date="2022-02" db="EMBL/GenBank/DDBJ databases">
        <title>Uncovering new skin microbiome diversity through culturing and metagenomics.</title>
        <authorList>
            <person name="Conlan S."/>
            <person name="Deming C."/>
            <person name="Nisc Comparative Sequencing Program N."/>
            <person name="Segre J.A."/>
        </authorList>
    </citation>
    <scope>NUCLEOTIDE SEQUENCE [LARGE SCALE GENOMIC DNA]</scope>
    <source>
        <strain evidence="1 2">ACRQZ</strain>
    </source>
</reference>
<keyword evidence="2" id="KW-1185">Reference proteome</keyword>
<comment type="caution">
    <text evidence="1">The sequence shown here is derived from an EMBL/GenBank/DDBJ whole genome shotgun (WGS) entry which is preliminary data.</text>
</comment>
<dbReference type="PROSITE" id="PS51257">
    <property type="entry name" value="PROKAR_LIPOPROTEIN"/>
    <property type="match status" value="1"/>
</dbReference>
<gene>
    <name evidence="1" type="ORF">MHL29_15810</name>
</gene>
<organism evidence="1 2">
    <name type="scientific">Arsenicicoccus bolidensis</name>
    <dbReference type="NCBI Taxonomy" id="229480"/>
    <lineage>
        <taxon>Bacteria</taxon>
        <taxon>Bacillati</taxon>
        <taxon>Actinomycetota</taxon>
        <taxon>Actinomycetes</taxon>
        <taxon>Micrococcales</taxon>
        <taxon>Intrasporangiaceae</taxon>
        <taxon>Arsenicicoccus</taxon>
    </lineage>
</organism>
<dbReference type="Proteomes" id="UP001521931">
    <property type="component" value="Unassembled WGS sequence"/>
</dbReference>
<dbReference type="EMBL" id="JAKRCV010000070">
    <property type="protein sequence ID" value="MCG7323347.1"/>
    <property type="molecule type" value="Genomic_DNA"/>
</dbReference>
<evidence type="ECO:0000313" key="2">
    <source>
        <dbReference type="Proteomes" id="UP001521931"/>
    </source>
</evidence>
<evidence type="ECO:0008006" key="3">
    <source>
        <dbReference type="Google" id="ProtNLM"/>
    </source>
</evidence>
<dbReference type="RefSeq" id="WP_239266051.1">
    <property type="nucleotide sequence ID" value="NZ_JAKRCV010000070.1"/>
</dbReference>
<sequence length="183" mass="19116">MVLASKRVLTGTLAAVVAATGLLTGCDQGSQSRAAAIVDGQPILESDVQTAAREFNGGSSQVTQPVQPANVVSLLTFGRYVLPAVQQSGKGVSDDAARKLLDKVENPSRSTLDFVRTALALNSMDPATEEKVVKQLKQADIELNPRYGSLDRKTLQIGPETRNWLVADAAGAPSPAPTPAPAP</sequence>
<protein>
    <recommendedName>
        <fullName evidence="3">Lipoprotein</fullName>
    </recommendedName>
</protein>